<sequence length="437" mass="51196">MAKSRIVHEAVIDIPREHFAKYPNLDNLVILKQEIYYDHRTSANYRTVYQQTIKSIENYPYDKLLRGMQLKNAPLMLELCMRRLAECEVPSHLTLKEVLEILERLVGAEMPWLRVGRESRRLPPLHHYSARLQQRAIAACAWMHFDAYFKLPHGDSLYSISNTDTMHKAAFCADACARRNVQPPIVLRIARWLTSIWGRYRVRIRDVDGFSMLDGLWKVYAEHEQREMEQEIQLFVKAGGPWATNDIYQCATTGCDVRATHKGAFRACGGTCPPDKKPHYCSRECQRRHWHVHRSVCQQGDAQFRKYQELPAEEDGPSGSHWDSLGLLDYPDNTPNAVLSADEIWAPQPGAEIFVDLYHPSPYRHDEWIRIKTRTLTPAFLRYCRWYFEFEVHRAVREEMKQLGKRNTKARRTLKFRSRPVMTGQNKARMRSPLDWP</sequence>
<organism evidence="6 7">
    <name type="scientific">Lentinus tigrinus ALCF2SS1-6</name>
    <dbReference type="NCBI Taxonomy" id="1328759"/>
    <lineage>
        <taxon>Eukaryota</taxon>
        <taxon>Fungi</taxon>
        <taxon>Dikarya</taxon>
        <taxon>Basidiomycota</taxon>
        <taxon>Agaricomycotina</taxon>
        <taxon>Agaricomycetes</taxon>
        <taxon>Polyporales</taxon>
        <taxon>Polyporaceae</taxon>
        <taxon>Lentinus</taxon>
    </lineage>
</organism>
<evidence type="ECO:0000256" key="3">
    <source>
        <dbReference type="ARBA" id="ARBA00022833"/>
    </source>
</evidence>
<dbReference type="Proteomes" id="UP000313359">
    <property type="component" value="Unassembled WGS sequence"/>
</dbReference>
<evidence type="ECO:0000256" key="4">
    <source>
        <dbReference type="PROSITE-ProRule" id="PRU00134"/>
    </source>
</evidence>
<reference evidence="6" key="1">
    <citation type="journal article" date="2018" name="Genome Biol. Evol.">
        <title>Genomics and development of Lentinus tigrinus, a white-rot wood-decaying mushroom with dimorphic fruiting bodies.</title>
        <authorList>
            <person name="Wu B."/>
            <person name="Xu Z."/>
            <person name="Knudson A."/>
            <person name="Carlson A."/>
            <person name="Chen N."/>
            <person name="Kovaka S."/>
            <person name="LaButti K."/>
            <person name="Lipzen A."/>
            <person name="Pennachio C."/>
            <person name="Riley R."/>
            <person name="Schakwitz W."/>
            <person name="Umezawa K."/>
            <person name="Ohm R.A."/>
            <person name="Grigoriev I.V."/>
            <person name="Nagy L.G."/>
            <person name="Gibbons J."/>
            <person name="Hibbett D."/>
        </authorList>
    </citation>
    <scope>NUCLEOTIDE SEQUENCE [LARGE SCALE GENOMIC DNA]</scope>
    <source>
        <strain evidence="6">ALCF2SS1-6</strain>
    </source>
</reference>
<evidence type="ECO:0000313" key="6">
    <source>
        <dbReference type="EMBL" id="RPD57263.1"/>
    </source>
</evidence>
<evidence type="ECO:0000256" key="2">
    <source>
        <dbReference type="ARBA" id="ARBA00022771"/>
    </source>
</evidence>
<gene>
    <name evidence="6" type="ORF">L227DRAFT_578172</name>
</gene>
<dbReference type="PROSITE" id="PS50865">
    <property type="entry name" value="ZF_MYND_2"/>
    <property type="match status" value="1"/>
</dbReference>
<keyword evidence="7" id="KW-1185">Reference proteome</keyword>
<dbReference type="STRING" id="1328759.A0A5C2S1A3"/>
<protein>
    <recommendedName>
        <fullName evidence="5">MYND-type domain-containing protein</fullName>
    </recommendedName>
</protein>
<evidence type="ECO:0000256" key="1">
    <source>
        <dbReference type="ARBA" id="ARBA00022723"/>
    </source>
</evidence>
<dbReference type="Gene3D" id="6.10.140.2220">
    <property type="match status" value="1"/>
</dbReference>
<proteinExistence type="predicted"/>
<feature type="domain" description="MYND-type" evidence="5">
    <location>
        <begin position="252"/>
        <end position="297"/>
    </location>
</feature>
<dbReference type="AlphaFoldDB" id="A0A5C2S1A3"/>
<evidence type="ECO:0000313" key="7">
    <source>
        <dbReference type="Proteomes" id="UP000313359"/>
    </source>
</evidence>
<dbReference type="OrthoDB" id="432970at2759"/>
<dbReference type="EMBL" id="ML122282">
    <property type="protein sequence ID" value="RPD57263.1"/>
    <property type="molecule type" value="Genomic_DNA"/>
</dbReference>
<keyword evidence="3" id="KW-0862">Zinc</keyword>
<dbReference type="SUPFAM" id="SSF144232">
    <property type="entry name" value="HIT/MYND zinc finger-like"/>
    <property type="match status" value="1"/>
</dbReference>
<dbReference type="InterPro" id="IPR002893">
    <property type="entry name" value="Znf_MYND"/>
</dbReference>
<dbReference type="GO" id="GO:0008270">
    <property type="term" value="F:zinc ion binding"/>
    <property type="evidence" value="ECO:0007669"/>
    <property type="project" value="UniProtKB-KW"/>
</dbReference>
<name>A0A5C2S1A3_9APHY</name>
<accession>A0A5C2S1A3</accession>
<keyword evidence="1" id="KW-0479">Metal-binding</keyword>
<evidence type="ECO:0000259" key="5">
    <source>
        <dbReference type="PROSITE" id="PS50865"/>
    </source>
</evidence>
<keyword evidence="2 4" id="KW-0863">Zinc-finger</keyword>